<dbReference type="Proteomes" id="UP000248014">
    <property type="component" value="Unassembled WGS sequence"/>
</dbReference>
<organism evidence="4 5">
    <name type="scientific">Blastomonas natatoria</name>
    <dbReference type="NCBI Taxonomy" id="34015"/>
    <lineage>
        <taxon>Bacteria</taxon>
        <taxon>Pseudomonadati</taxon>
        <taxon>Pseudomonadota</taxon>
        <taxon>Alphaproteobacteria</taxon>
        <taxon>Sphingomonadales</taxon>
        <taxon>Sphingomonadaceae</taxon>
        <taxon>Blastomonas</taxon>
    </lineage>
</organism>
<keyword evidence="5" id="KW-1185">Reference proteome</keyword>
<accession>A0A2V3VA01</accession>
<feature type="signal peptide" evidence="2">
    <location>
        <begin position="1"/>
        <end position="23"/>
    </location>
</feature>
<dbReference type="InterPro" id="IPR029058">
    <property type="entry name" value="AB_hydrolase_fold"/>
</dbReference>
<feature type="chain" id="PRO_5015876714" evidence="2">
    <location>
        <begin position="24"/>
        <end position="333"/>
    </location>
</feature>
<dbReference type="InterPro" id="IPR049492">
    <property type="entry name" value="BD-FAE-like_dom"/>
</dbReference>
<name>A0A2V3VA01_9SPHN</name>
<dbReference type="PANTHER" id="PTHR48081:SF6">
    <property type="entry name" value="PEPTIDASE S9 PROLYL OLIGOPEPTIDASE CATALYTIC DOMAIN-CONTAINING PROTEIN"/>
    <property type="match status" value="1"/>
</dbReference>
<evidence type="ECO:0000259" key="3">
    <source>
        <dbReference type="Pfam" id="PF20434"/>
    </source>
</evidence>
<evidence type="ECO:0000313" key="5">
    <source>
        <dbReference type="Proteomes" id="UP000248014"/>
    </source>
</evidence>
<keyword evidence="1" id="KW-0378">Hydrolase</keyword>
<evidence type="ECO:0000256" key="2">
    <source>
        <dbReference type="SAM" id="SignalP"/>
    </source>
</evidence>
<comment type="caution">
    <text evidence="4">The sequence shown here is derived from an EMBL/GenBank/DDBJ whole genome shotgun (WGS) entry which is preliminary data.</text>
</comment>
<dbReference type="OrthoDB" id="9771666at2"/>
<proteinExistence type="predicted"/>
<protein>
    <submittedName>
        <fullName evidence="4">Acetyl esterase/lipase</fullName>
    </submittedName>
</protein>
<dbReference type="RefSeq" id="WP_110297503.1">
    <property type="nucleotide sequence ID" value="NZ_QJJM01000002.1"/>
</dbReference>
<evidence type="ECO:0000256" key="1">
    <source>
        <dbReference type="ARBA" id="ARBA00022801"/>
    </source>
</evidence>
<dbReference type="SUPFAM" id="SSF53474">
    <property type="entry name" value="alpha/beta-Hydrolases"/>
    <property type="match status" value="1"/>
</dbReference>
<dbReference type="EMBL" id="QJJM01000002">
    <property type="protein sequence ID" value="PXW78400.1"/>
    <property type="molecule type" value="Genomic_DNA"/>
</dbReference>
<dbReference type="PANTHER" id="PTHR48081">
    <property type="entry name" value="AB HYDROLASE SUPERFAMILY PROTEIN C4A8.06C"/>
    <property type="match status" value="1"/>
</dbReference>
<evidence type="ECO:0000313" key="4">
    <source>
        <dbReference type="EMBL" id="PXW78400.1"/>
    </source>
</evidence>
<dbReference type="InterPro" id="IPR050300">
    <property type="entry name" value="GDXG_lipolytic_enzyme"/>
</dbReference>
<sequence length="333" mass="35672">MTIDRRSLMAAPLALGLASLASAQTPVPEVPGGALPPGLPQPSETIDLWPKGAPGAPAAPLVETVQERSIDRLVTDRAVFGISRPRMAVFRPDQPNGAAVLITPGGGYRWVVVDKEGYEMGRWLAARGFTAFVLFYRLPGEGWAAGPDVPLADAQRAMRLIRARARDFAIDPERVSAMGFSAGGHLCADLSTRFDAKVYEAVDAADRLSAKPHSAAPIYPVISMTAPDAHPGSRDLLLGKAPTAMRETAHSPHRNVPANAPPFFLLHAEDDAVVPVNNALLLRAALKEKGARVETHLFEHGGHGFGLRKAIGKPVEVWPELWRAWARTTGLAL</sequence>
<reference evidence="4 5" key="1">
    <citation type="submission" date="2018-05" db="EMBL/GenBank/DDBJ databases">
        <title>Genomic Encyclopedia of Type Strains, Phase IV (KMG-IV): sequencing the most valuable type-strain genomes for metagenomic binning, comparative biology and taxonomic classification.</title>
        <authorList>
            <person name="Goeker M."/>
        </authorList>
    </citation>
    <scope>NUCLEOTIDE SEQUENCE [LARGE SCALE GENOMIC DNA]</scope>
    <source>
        <strain evidence="4 5">DSM 3183</strain>
    </source>
</reference>
<dbReference type="Pfam" id="PF20434">
    <property type="entry name" value="BD-FAE"/>
    <property type="match status" value="1"/>
</dbReference>
<dbReference type="GO" id="GO:0016787">
    <property type="term" value="F:hydrolase activity"/>
    <property type="evidence" value="ECO:0007669"/>
    <property type="project" value="UniProtKB-KW"/>
</dbReference>
<dbReference type="AlphaFoldDB" id="A0A2V3VA01"/>
<dbReference type="Gene3D" id="3.40.50.1820">
    <property type="entry name" value="alpha/beta hydrolase"/>
    <property type="match status" value="1"/>
</dbReference>
<keyword evidence="2" id="KW-0732">Signal</keyword>
<gene>
    <name evidence="4" type="ORF">C7451_10270</name>
</gene>
<feature type="domain" description="BD-FAE-like" evidence="3">
    <location>
        <begin position="100"/>
        <end position="286"/>
    </location>
</feature>